<keyword evidence="4 6" id="KW-0274">FAD</keyword>
<dbReference type="Pfam" id="PF01266">
    <property type="entry name" value="DAO"/>
    <property type="match status" value="1"/>
</dbReference>
<dbReference type="SUPFAM" id="SSF54373">
    <property type="entry name" value="FAD-linked reductases, C-terminal domain"/>
    <property type="match status" value="1"/>
</dbReference>
<proteinExistence type="inferred from homology"/>
<evidence type="ECO:0000313" key="8">
    <source>
        <dbReference type="EMBL" id="ORE20952.1"/>
    </source>
</evidence>
<feature type="binding site" evidence="6">
    <location>
        <position position="184"/>
    </location>
    <ligand>
        <name>FAD</name>
        <dbReference type="ChEBI" id="CHEBI:57692"/>
    </ligand>
</feature>
<protein>
    <submittedName>
        <fullName evidence="8">Nucleotide-binding domain-containing protein</fullName>
    </submittedName>
</protein>
<dbReference type="PIRSF" id="PIRSF000189">
    <property type="entry name" value="D-aa_oxidase"/>
    <property type="match status" value="1"/>
</dbReference>
<feature type="domain" description="FAD dependent oxidoreductase" evidence="7">
    <location>
        <begin position="4"/>
        <end position="337"/>
    </location>
</feature>
<evidence type="ECO:0000256" key="4">
    <source>
        <dbReference type="ARBA" id="ARBA00022827"/>
    </source>
</evidence>
<dbReference type="GO" id="GO:0005737">
    <property type="term" value="C:cytoplasm"/>
    <property type="evidence" value="ECO:0007669"/>
    <property type="project" value="TreeGrafter"/>
</dbReference>
<dbReference type="VEuPathDB" id="FungiDB:BCV72DRAFT_306394"/>
<dbReference type="GO" id="GO:0003884">
    <property type="term" value="F:D-amino-acid oxidase activity"/>
    <property type="evidence" value="ECO:0007669"/>
    <property type="project" value="InterPro"/>
</dbReference>
<dbReference type="GO" id="GO:0019478">
    <property type="term" value="P:D-amino acid catabolic process"/>
    <property type="evidence" value="ECO:0007669"/>
    <property type="project" value="TreeGrafter"/>
</dbReference>
<accession>A0A0A1N8Z5</accession>
<keyword evidence="3" id="KW-0285">Flavoprotein</keyword>
<feature type="binding site" evidence="6">
    <location>
        <position position="228"/>
    </location>
    <ligand>
        <name>D-serine</name>
        <dbReference type="ChEBI" id="CHEBI:35247"/>
    </ligand>
</feature>
<dbReference type="Gene3D" id="3.30.9.10">
    <property type="entry name" value="D-Amino Acid Oxidase, subunit A, domain 2"/>
    <property type="match status" value="1"/>
</dbReference>
<evidence type="ECO:0000256" key="6">
    <source>
        <dbReference type="PIRSR" id="PIRSR000189-1"/>
    </source>
</evidence>
<dbReference type="Proteomes" id="UP000242381">
    <property type="component" value="Unassembled WGS sequence"/>
</dbReference>
<feature type="binding site" evidence="6">
    <location>
        <begin position="45"/>
        <end position="46"/>
    </location>
    <ligand>
        <name>FAD</name>
        <dbReference type="ChEBI" id="CHEBI:57692"/>
    </ligand>
</feature>
<dbReference type="OMA" id="VTVCHNY"/>
<sequence>MTKKVLVLGAGVSGLTSGICLLRNGFKDVIIAARHLPGDISSEYTSPWAGASIITAASPDDYRLHEIDLDSKKEFARICDNIPEAHVSRTGSVQYVRQPGATDEEVYWVKKIYDNVQVIPKQNLKPEISHGYTFTSYVANVPKYLQWLLNTYRSLGGRIERRTFNSIQEAIESYPDVDSVVNCTGYGSHDLKDVKDDALFTLRGQTVLVRAPHIKTQYYDDSTACWTYIIPRDDGTVICGGTVDPDNKATAPDEAITKDILKRVYEMCPDITHGKGPDAFDIVSYNVGFRPARRGGIRIEKEIKHRSNGQKVTVCHNYGHGSHGYQSSWGCSQRVVKLLKDERLSKL</sequence>
<gene>
    <name evidence="8" type="ORF">BCV71DRAFT_69090</name>
</gene>
<reference evidence="8 9" key="1">
    <citation type="journal article" date="2016" name="Proc. Natl. Acad. Sci. U.S.A.">
        <title>Lipid metabolic changes in an early divergent fungus govern the establishment of a mutualistic symbiosis with endobacteria.</title>
        <authorList>
            <person name="Lastovetsky O.A."/>
            <person name="Gaspar M.L."/>
            <person name="Mondo S.J."/>
            <person name="LaButti K.M."/>
            <person name="Sandor L."/>
            <person name="Grigoriev I.V."/>
            <person name="Henry S.A."/>
            <person name="Pawlowska T.E."/>
        </authorList>
    </citation>
    <scope>NUCLEOTIDE SEQUENCE [LARGE SCALE GENOMIC DNA]</scope>
    <source>
        <strain evidence="8 9">ATCC 11559</strain>
    </source>
</reference>
<evidence type="ECO:0000313" key="9">
    <source>
        <dbReference type="Proteomes" id="UP000242381"/>
    </source>
</evidence>
<dbReference type="PANTHER" id="PTHR11530">
    <property type="entry name" value="D-AMINO ACID OXIDASE"/>
    <property type="match status" value="1"/>
</dbReference>
<keyword evidence="5" id="KW-0560">Oxidoreductase</keyword>
<dbReference type="SUPFAM" id="SSF51971">
    <property type="entry name" value="Nucleotide-binding domain"/>
    <property type="match status" value="1"/>
</dbReference>
<evidence type="ECO:0000259" key="7">
    <source>
        <dbReference type="Pfam" id="PF01266"/>
    </source>
</evidence>
<dbReference type="GO" id="GO:0071949">
    <property type="term" value="F:FAD binding"/>
    <property type="evidence" value="ECO:0007669"/>
    <property type="project" value="InterPro"/>
</dbReference>
<evidence type="ECO:0000256" key="5">
    <source>
        <dbReference type="ARBA" id="ARBA00023002"/>
    </source>
</evidence>
<dbReference type="EMBL" id="KV921286">
    <property type="protein sequence ID" value="ORE20952.1"/>
    <property type="molecule type" value="Genomic_DNA"/>
</dbReference>
<feature type="binding site" evidence="6">
    <location>
        <position position="290"/>
    </location>
    <ligand>
        <name>D-dopa</name>
        <dbReference type="ChEBI" id="CHEBI:149689"/>
    </ligand>
</feature>
<dbReference type="AlphaFoldDB" id="A0A0A1N8Z5"/>
<comment type="cofactor">
    <cofactor evidence="1 6">
        <name>FAD</name>
        <dbReference type="ChEBI" id="CHEBI:57692"/>
    </cofactor>
</comment>
<dbReference type="PANTHER" id="PTHR11530:SF11">
    <property type="entry name" value="D-ASPARTATE OXIDASE"/>
    <property type="match status" value="1"/>
</dbReference>
<dbReference type="Gene3D" id="3.40.50.720">
    <property type="entry name" value="NAD(P)-binding Rossmann-like Domain"/>
    <property type="match status" value="1"/>
</dbReference>
<dbReference type="InterPro" id="IPR023209">
    <property type="entry name" value="DAO"/>
</dbReference>
<evidence type="ECO:0000256" key="1">
    <source>
        <dbReference type="ARBA" id="ARBA00001974"/>
    </source>
</evidence>
<organism evidence="8 9">
    <name type="scientific">Rhizopus microsporus</name>
    <dbReference type="NCBI Taxonomy" id="58291"/>
    <lineage>
        <taxon>Eukaryota</taxon>
        <taxon>Fungi</taxon>
        <taxon>Fungi incertae sedis</taxon>
        <taxon>Mucoromycota</taxon>
        <taxon>Mucoromycotina</taxon>
        <taxon>Mucoromycetes</taxon>
        <taxon>Mucorales</taxon>
        <taxon>Mucorineae</taxon>
        <taxon>Rhizopodaceae</taxon>
        <taxon>Rhizopus</taxon>
    </lineage>
</organism>
<evidence type="ECO:0000256" key="3">
    <source>
        <dbReference type="ARBA" id="ARBA00022630"/>
    </source>
</evidence>
<comment type="similarity">
    <text evidence="2">Belongs to the DAMOX/DASOX family.</text>
</comment>
<dbReference type="InterPro" id="IPR006076">
    <property type="entry name" value="FAD-dep_OxRdtase"/>
</dbReference>
<name>A0A0A1N8Z5_RHIZD</name>
<evidence type="ECO:0000256" key="2">
    <source>
        <dbReference type="ARBA" id="ARBA00006730"/>
    </source>
</evidence>